<feature type="non-terminal residue" evidence="1">
    <location>
        <position position="1"/>
    </location>
</feature>
<dbReference type="AlphaFoldDB" id="X0TM62"/>
<sequence length="35" mass="3863">ILSACLLMIDVLVIANHRENIDTRQGKRPNKMAAG</sequence>
<name>X0TM62_9ZZZZ</name>
<reference evidence="1" key="1">
    <citation type="journal article" date="2014" name="Front. Microbiol.">
        <title>High frequency of phylogenetically diverse reductive dehalogenase-homologous genes in deep subseafloor sedimentary metagenomes.</title>
        <authorList>
            <person name="Kawai M."/>
            <person name="Futagami T."/>
            <person name="Toyoda A."/>
            <person name="Takaki Y."/>
            <person name="Nishi S."/>
            <person name="Hori S."/>
            <person name="Arai W."/>
            <person name="Tsubouchi T."/>
            <person name="Morono Y."/>
            <person name="Uchiyama I."/>
            <person name="Ito T."/>
            <person name="Fujiyama A."/>
            <person name="Inagaki F."/>
            <person name="Takami H."/>
        </authorList>
    </citation>
    <scope>NUCLEOTIDE SEQUENCE</scope>
    <source>
        <strain evidence="1">Expedition CK06-06</strain>
    </source>
</reference>
<evidence type="ECO:0000313" key="1">
    <source>
        <dbReference type="EMBL" id="GAF94638.1"/>
    </source>
</evidence>
<proteinExistence type="predicted"/>
<organism evidence="1">
    <name type="scientific">marine sediment metagenome</name>
    <dbReference type="NCBI Taxonomy" id="412755"/>
    <lineage>
        <taxon>unclassified sequences</taxon>
        <taxon>metagenomes</taxon>
        <taxon>ecological metagenomes</taxon>
    </lineage>
</organism>
<accession>X0TM62</accession>
<gene>
    <name evidence="1" type="ORF">S01H1_24445</name>
</gene>
<comment type="caution">
    <text evidence="1">The sequence shown here is derived from an EMBL/GenBank/DDBJ whole genome shotgun (WGS) entry which is preliminary data.</text>
</comment>
<dbReference type="EMBL" id="BARS01014561">
    <property type="protein sequence ID" value="GAF94638.1"/>
    <property type="molecule type" value="Genomic_DNA"/>
</dbReference>
<protein>
    <submittedName>
        <fullName evidence="1">Uncharacterized protein</fullName>
    </submittedName>
</protein>